<evidence type="ECO:0008006" key="4">
    <source>
        <dbReference type="Google" id="ProtNLM"/>
    </source>
</evidence>
<evidence type="ECO:0000313" key="2">
    <source>
        <dbReference type="EMBL" id="GAA2338216.1"/>
    </source>
</evidence>
<reference evidence="2 3" key="1">
    <citation type="journal article" date="2019" name="Int. J. Syst. Evol. Microbiol.">
        <title>The Global Catalogue of Microorganisms (GCM) 10K type strain sequencing project: providing services to taxonomists for standard genome sequencing and annotation.</title>
        <authorList>
            <consortium name="The Broad Institute Genomics Platform"/>
            <consortium name="The Broad Institute Genome Sequencing Center for Infectious Disease"/>
            <person name="Wu L."/>
            <person name="Ma J."/>
        </authorList>
    </citation>
    <scope>NUCLEOTIDE SEQUENCE [LARGE SCALE GENOMIC DNA]</scope>
    <source>
        <strain evidence="2 3">JCM 16221</strain>
    </source>
</reference>
<gene>
    <name evidence="2" type="ORF">GCM10009854_13050</name>
</gene>
<dbReference type="Proteomes" id="UP001501218">
    <property type="component" value="Unassembled WGS sequence"/>
</dbReference>
<protein>
    <recommendedName>
        <fullName evidence="4">Transposase DDE domain-containing protein</fullName>
    </recommendedName>
</protein>
<sequence length="107" mass="12277">MVADKACSGRGHHDYPRRRQNRTTIPIKTDQQAHRAAKGQGRWTPAFDPDLYRQHHAVERGIDLLKHHRAVANRYDKLCPRYGATAHVATIDVRLRARTRTNFPSTA</sequence>
<feature type="region of interest" description="Disordered" evidence="1">
    <location>
        <begin position="1"/>
        <end position="48"/>
    </location>
</feature>
<name>A0ABN3FUU8_9PSEU</name>
<dbReference type="EMBL" id="BAAARA010000003">
    <property type="protein sequence ID" value="GAA2338216.1"/>
    <property type="molecule type" value="Genomic_DNA"/>
</dbReference>
<accession>A0ABN3FUU8</accession>
<comment type="caution">
    <text evidence="2">The sequence shown here is derived from an EMBL/GenBank/DDBJ whole genome shotgun (WGS) entry which is preliminary data.</text>
</comment>
<evidence type="ECO:0000256" key="1">
    <source>
        <dbReference type="SAM" id="MobiDB-lite"/>
    </source>
</evidence>
<proteinExistence type="predicted"/>
<evidence type="ECO:0000313" key="3">
    <source>
        <dbReference type="Proteomes" id="UP001501218"/>
    </source>
</evidence>
<organism evidence="2 3">
    <name type="scientific">Saccharopolyspora halophila</name>
    <dbReference type="NCBI Taxonomy" id="405551"/>
    <lineage>
        <taxon>Bacteria</taxon>
        <taxon>Bacillati</taxon>
        <taxon>Actinomycetota</taxon>
        <taxon>Actinomycetes</taxon>
        <taxon>Pseudonocardiales</taxon>
        <taxon>Pseudonocardiaceae</taxon>
        <taxon>Saccharopolyspora</taxon>
    </lineage>
</organism>
<keyword evidence="3" id="KW-1185">Reference proteome</keyword>